<keyword evidence="4" id="KW-1185">Reference proteome</keyword>
<sequence length="76" mass="8617">MCQKVPTGENLTSVDEESSDAGSTKGPRNIKTCDVKISHGKTRGCRHHKSQFSDIYPHIPGRWFLKQDSMNFQRNP</sequence>
<dbReference type="Proteomes" id="UP000663877">
    <property type="component" value="Unassembled WGS sequence"/>
</dbReference>
<evidence type="ECO:0000313" key="2">
    <source>
        <dbReference type="EMBL" id="CAF0738183.1"/>
    </source>
</evidence>
<name>A0A813P2E2_9BILA</name>
<dbReference type="EMBL" id="CAJNOM010000004">
    <property type="protein sequence ID" value="CAF0747962.1"/>
    <property type="molecule type" value="Genomic_DNA"/>
</dbReference>
<dbReference type="Proteomes" id="UP000663832">
    <property type="component" value="Unassembled WGS sequence"/>
</dbReference>
<evidence type="ECO:0000313" key="3">
    <source>
        <dbReference type="EMBL" id="CAF0747962.1"/>
    </source>
</evidence>
<organism evidence="3 4">
    <name type="scientific">Adineta steineri</name>
    <dbReference type="NCBI Taxonomy" id="433720"/>
    <lineage>
        <taxon>Eukaryota</taxon>
        <taxon>Metazoa</taxon>
        <taxon>Spiralia</taxon>
        <taxon>Gnathifera</taxon>
        <taxon>Rotifera</taxon>
        <taxon>Eurotatoria</taxon>
        <taxon>Bdelloidea</taxon>
        <taxon>Adinetida</taxon>
        <taxon>Adinetidae</taxon>
        <taxon>Adineta</taxon>
    </lineage>
</organism>
<gene>
    <name evidence="2" type="ORF">BJG266_LOCUS1663</name>
    <name evidence="3" type="ORF">QVE165_LOCUS1312</name>
</gene>
<dbReference type="EMBL" id="CAJNOI010000004">
    <property type="protein sequence ID" value="CAF0738183.1"/>
    <property type="molecule type" value="Genomic_DNA"/>
</dbReference>
<reference evidence="3" key="1">
    <citation type="submission" date="2021-02" db="EMBL/GenBank/DDBJ databases">
        <authorList>
            <person name="Nowell W R."/>
        </authorList>
    </citation>
    <scope>NUCLEOTIDE SEQUENCE</scope>
</reference>
<evidence type="ECO:0000256" key="1">
    <source>
        <dbReference type="SAM" id="MobiDB-lite"/>
    </source>
</evidence>
<evidence type="ECO:0000313" key="4">
    <source>
        <dbReference type="Proteomes" id="UP000663832"/>
    </source>
</evidence>
<proteinExistence type="predicted"/>
<protein>
    <submittedName>
        <fullName evidence="3">Uncharacterized protein</fullName>
    </submittedName>
</protein>
<feature type="region of interest" description="Disordered" evidence="1">
    <location>
        <begin position="1"/>
        <end position="31"/>
    </location>
</feature>
<accession>A0A813P2E2</accession>
<dbReference type="OrthoDB" id="10591673at2759"/>
<comment type="caution">
    <text evidence="3">The sequence shown here is derived from an EMBL/GenBank/DDBJ whole genome shotgun (WGS) entry which is preliminary data.</text>
</comment>
<dbReference type="AlphaFoldDB" id="A0A813P2E2"/>